<dbReference type="PANTHER" id="PTHR36091:SF2">
    <property type="entry name" value="AMINOGLYCOSIDE PHOSPHOTRANSFERASE DOMAIN-CONTAINING PROTEIN"/>
    <property type="match status" value="1"/>
</dbReference>
<gene>
    <name evidence="1" type="ORF">FB45DRAFT_1086280</name>
</gene>
<dbReference type="Gene3D" id="3.30.200.20">
    <property type="entry name" value="Phosphorylase Kinase, domain 1"/>
    <property type="match status" value="1"/>
</dbReference>
<dbReference type="GO" id="GO:0005739">
    <property type="term" value="C:mitochondrion"/>
    <property type="evidence" value="ECO:0007669"/>
    <property type="project" value="TreeGrafter"/>
</dbReference>
<evidence type="ECO:0000313" key="2">
    <source>
        <dbReference type="Proteomes" id="UP001221142"/>
    </source>
</evidence>
<dbReference type="InterPro" id="IPR051035">
    <property type="entry name" value="Mito_inheritance_9"/>
</dbReference>
<proteinExistence type="predicted"/>
<name>A0AAD7BLU0_9AGAR</name>
<dbReference type="PANTHER" id="PTHR36091">
    <property type="entry name" value="ALTERED INHERITANCE OF MITOCHONDRIA PROTEIN 9, MITOCHONDRIAL"/>
    <property type="match status" value="1"/>
</dbReference>
<evidence type="ECO:0008006" key="3">
    <source>
        <dbReference type="Google" id="ProtNLM"/>
    </source>
</evidence>
<reference evidence="1" key="1">
    <citation type="submission" date="2023-03" db="EMBL/GenBank/DDBJ databases">
        <title>Massive genome expansion in bonnet fungi (Mycena s.s.) driven by repeated elements and novel gene families across ecological guilds.</title>
        <authorList>
            <consortium name="Lawrence Berkeley National Laboratory"/>
            <person name="Harder C.B."/>
            <person name="Miyauchi S."/>
            <person name="Viragh M."/>
            <person name="Kuo A."/>
            <person name="Thoen E."/>
            <person name="Andreopoulos B."/>
            <person name="Lu D."/>
            <person name="Skrede I."/>
            <person name="Drula E."/>
            <person name="Henrissat B."/>
            <person name="Morin E."/>
            <person name="Kohler A."/>
            <person name="Barry K."/>
            <person name="LaButti K."/>
            <person name="Morin E."/>
            <person name="Salamov A."/>
            <person name="Lipzen A."/>
            <person name="Mereny Z."/>
            <person name="Hegedus B."/>
            <person name="Baldrian P."/>
            <person name="Stursova M."/>
            <person name="Weitz H."/>
            <person name="Taylor A."/>
            <person name="Grigoriev I.V."/>
            <person name="Nagy L.G."/>
            <person name="Martin F."/>
            <person name="Kauserud H."/>
        </authorList>
    </citation>
    <scope>NUCLEOTIDE SEQUENCE</scope>
    <source>
        <strain evidence="1">9284</strain>
    </source>
</reference>
<dbReference type="AlphaFoldDB" id="A0AAD7BLU0"/>
<organism evidence="1 2">
    <name type="scientific">Roridomyces roridus</name>
    <dbReference type="NCBI Taxonomy" id="1738132"/>
    <lineage>
        <taxon>Eukaryota</taxon>
        <taxon>Fungi</taxon>
        <taxon>Dikarya</taxon>
        <taxon>Basidiomycota</taxon>
        <taxon>Agaricomycotina</taxon>
        <taxon>Agaricomycetes</taxon>
        <taxon>Agaricomycetidae</taxon>
        <taxon>Agaricales</taxon>
        <taxon>Marasmiineae</taxon>
        <taxon>Mycenaceae</taxon>
        <taxon>Roridomyces</taxon>
    </lineage>
</organism>
<keyword evidence="2" id="KW-1185">Reference proteome</keyword>
<accession>A0AAD7BLU0</accession>
<evidence type="ECO:0000313" key="1">
    <source>
        <dbReference type="EMBL" id="KAJ7624514.1"/>
    </source>
</evidence>
<comment type="caution">
    <text evidence="1">The sequence shown here is derived from an EMBL/GenBank/DDBJ whole genome shotgun (WGS) entry which is preliminary data.</text>
</comment>
<dbReference type="EMBL" id="JARKIF010000013">
    <property type="protein sequence ID" value="KAJ7624514.1"/>
    <property type="molecule type" value="Genomic_DNA"/>
</dbReference>
<sequence length="282" mass="31570">MRDVQMVAHIPYDYTPAKYHSVASEAATMTFLHTSGLPVPRVYGYSPDTDNAAGTEYILMEHIQANHQTGSADDGDFVPCCLYYTRDLKRLGAPHITLEEDARFSVGPDSRPRMWSGRRAELDVDRGPYTTAEALLLGGAEKELAFLNQFGQPRLPLVRLFRAAYGNREKKQQPALSLCQVDGGAQRGAIFSHERATGKVPSAKTTTTNPEEARRTKFQFEVRLMMAKTALQCNRDFGCRDDTWAPAETFEDTLARTQVIKRLEIIAALPESMRDSSLELYD</sequence>
<protein>
    <recommendedName>
        <fullName evidence="3">Aminoglycoside phosphotransferase domain-containing protein</fullName>
    </recommendedName>
</protein>
<dbReference type="Proteomes" id="UP001221142">
    <property type="component" value="Unassembled WGS sequence"/>
</dbReference>